<dbReference type="GO" id="GO:0006006">
    <property type="term" value="P:glucose metabolic process"/>
    <property type="evidence" value="ECO:0007669"/>
    <property type="project" value="TreeGrafter"/>
</dbReference>
<sequence>MFRQAVSLAFWATTVLAQIPGETLTGVVGNSTIAGCSAGPDANGKYEIRGTNIRANFVPYAGAISNLFINNNSGIERDVVGGWDNASYYSIDAQQPHFGSVPGHYANRIKNSNFEIDGVTYNVTPNEHPTPKEPLGANQLHGGTDGWDWRNWTVVAHTFDSITFSLTDPDGKEGFPGEVISYKHVERGLTSDILAYALGNMTWDLKIVAIATTKKTLSSHTYWNLDGFANNETDLVFNHTMYVPFGGPRTDVDSILIPTGDFLSIPAGSEYNSWTAPKIISAAAAATLAFNTSAGYDACFINTRPYAFSWREGLPVAILHSPCSGIQVDIHTDQDAFQFYSCGDQNGSIALKSTQGLRDVADRPRVIPQCGCVVMEVQDYIGGLNYPGRGRSKKQIFGPGDYPYVLQASYRFSLNSTAS</sequence>
<organism evidence="2 3">
    <name type="scientific">Calycina marina</name>
    <dbReference type="NCBI Taxonomy" id="1763456"/>
    <lineage>
        <taxon>Eukaryota</taxon>
        <taxon>Fungi</taxon>
        <taxon>Dikarya</taxon>
        <taxon>Ascomycota</taxon>
        <taxon>Pezizomycotina</taxon>
        <taxon>Leotiomycetes</taxon>
        <taxon>Helotiales</taxon>
        <taxon>Pezizellaceae</taxon>
        <taxon>Calycina</taxon>
    </lineage>
</organism>
<keyword evidence="3" id="KW-1185">Reference proteome</keyword>
<accession>A0A9P7YXF2</accession>
<dbReference type="InterPro" id="IPR014718">
    <property type="entry name" value="GH-type_carb-bd"/>
</dbReference>
<gene>
    <name evidence="2" type="ORF">BJ878DRAFT_545065</name>
</gene>
<protein>
    <submittedName>
        <fullName evidence="2">Aldose 1-epimeras-like protein</fullName>
    </submittedName>
</protein>
<reference evidence="2" key="1">
    <citation type="journal article" date="2021" name="IMA Fungus">
        <title>Genomic characterization of three marine fungi, including Emericellopsis atlantica sp. nov. with signatures of a generalist lifestyle and marine biomass degradation.</title>
        <authorList>
            <person name="Hagestad O.C."/>
            <person name="Hou L."/>
            <person name="Andersen J.H."/>
            <person name="Hansen E.H."/>
            <person name="Altermark B."/>
            <person name="Li C."/>
            <person name="Kuhnert E."/>
            <person name="Cox R.J."/>
            <person name="Crous P.W."/>
            <person name="Spatafora J.W."/>
            <person name="Lail K."/>
            <person name="Amirebrahimi M."/>
            <person name="Lipzen A."/>
            <person name="Pangilinan J."/>
            <person name="Andreopoulos W."/>
            <person name="Hayes R.D."/>
            <person name="Ng V."/>
            <person name="Grigoriev I.V."/>
            <person name="Jackson S.A."/>
            <person name="Sutton T.D.S."/>
            <person name="Dobson A.D.W."/>
            <person name="Rama T."/>
        </authorList>
    </citation>
    <scope>NUCLEOTIDE SEQUENCE</scope>
    <source>
        <strain evidence="2">TRa3180A</strain>
    </source>
</reference>
<dbReference type="InterPro" id="IPR011013">
    <property type="entry name" value="Gal_mutarotase_sf_dom"/>
</dbReference>
<dbReference type="EMBL" id="MU254183">
    <property type="protein sequence ID" value="KAG9241614.1"/>
    <property type="molecule type" value="Genomic_DNA"/>
</dbReference>
<keyword evidence="1" id="KW-0732">Signal</keyword>
<dbReference type="Gene3D" id="2.70.98.10">
    <property type="match status" value="1"/>
</dbReference>
<dbReference type="GO" id="GO:0033499">
    <property type="term" value="P:galactose catabolic process via UDP-galactose, Leloir pathway"/>
    <property type="evidence" value="ECO:0007669"/>
    <property type="project" value="TreeGrafter"/>
</dbReference>
<dbReference type="Pfam" id="PF01263">
    <property type="entry name" value="Aldose_epim"/>
    <property type="match status" value="1"/>
</dbReference>
<dbReference type="GO" id="GO:0030246">
    <property type="term" value="F:carbohydrate binding"/>
    <property type="evidence" value="ECO:0007669"/>
    <property type="project" value="InterPro"/>
</dbReference>
<dbReference type="GO" id="GO:0004034">
    <property type="term" value="F:aldose 1-epimerase activity"/>
    <property type="evidence" value="ECO:0007669"/>
    <property type="project" value="TreeGrafter"/>
</dbReference>
<dbReference type="PANTHER" id="PTHR10091:SF6">
    <property type="entry name" value="1-EPIMERASE, PUTATIVE (AFU_ORTHOLOGUE AFUA_3G13240)-RELATED"/>
    <property type="match status" value="1"/>
</dbReference>
<dbReference type="InterPro" id="IPR008183">
    <property type="entry name" value="Aldose_1/G6P_1-epimerase"/>
</dbReference>
<proteinExistence type="predicted"/>
<comment type="caution">
    <text evidence="2">The sequence shown here is derived from an EMBL/GenBank/DDBJ whole genome shotgun (WGS) entry which is preliminary data.</text>
</comment>
<dbReference type="SUPFAM" id="SSF74650">
    <property type="entry name" value="Galactose mutarotase-like"/>
    <property type="match status" value="1"/>
</dbReference>
<evidence type="ECO:0000256" key="1">
    <source>
        <dbReference type="SAM" id="SignalP"/>
    </source>
</evidence>
<evidence type="ECO:0000313" key="2">
    <source>
        <dbReference type="EMBL" id="KAG9241614.1"/>
    </source>
</evidence>
<feature type="signal peptide" evidence="1">
    <location>
        <begin position="1"/>
        <end position="17"/>
    </location>
</feature>
<dbReference type="AlphaFoldDB" id="A0A9P7YXF2"/>
<evidence type="ECO:0000313" key="3">
    <source>
        <dbReference type="Proteomes" id="UP000887226"/>
    </source>
</evidence>
<dbReference type="PANTHER" id="PTHR10091">
    <property type="entry name" value="ALDOSE-1-EPIMERASE"/>
    <property type="match status" value="1"/>
</dbReference>
<feature type="chain" id="PRO_5040226798" evidence="1">
    <location>
        <begin position="18"/>
        <end position="419"/>
    </location>
</feature>
<dbReference type="OrthoDB" id="274691at2759"/>
<dbReference type="Proteomes" id="UP000887226">
    <property type="component" value="Unassembled WGS sequence"/>
</dbReference>
<name>A0A9P7YXF2_9HELO</name>